<reference evidence="2 3" key="1">
    <citation type="submission" date="2020-05" db="EMBL/GenBank/DDBJ databases">
        <title>Gimesia benthica sp. nov., a novel planctomycete isolated from a deep-sea water sample of the Northwest Indian Ocean.</title>
        <authorList>
            <person name="Wang J."/>
            <person name="Ruan C."/>
            <person name="Song L."/>
            <person name="Zhu Y."/>
            <person name="Li A."/>
            <person name="Zheng X."/>
            <person name="Wang L."/>
            <person name="Lu Z."/>
            <person name="Huang Y."/>
            <person name="Du W."/>
            <person name="Zhou Y."/>
            <person name="Huang L."/>
            <person name="Dai X."/>
        </authorList>
    </citation>
    <scope>NUCLEOTIDE SEQUENCE [LARGE SCALE GENOMIC DNA]</scope>
    <source>
        <strain evidence="2 3">YYQ-30</strain>
    </source>
</reference>
<dbReference type="InterPro" id="IPR001623">
    <property type="entry name" value="DnaJ_domain"/>
</dbReference>
<dbReference type="EMBL" id="JABFBC010000002">
    <property type="protein sequence ID" value="NNU81495.1"/>
    <property type="molecule type" value="Genomic_DNA"/>
</dbReference>
<dbReference type="SUPFAM" id="SSF158682">
    <property type="entry name" value="TerB-like"/>
    <property type="match status" value="1"/>
</dbReference>
<protein>
    <submittedName>
        <fullName evidence="2">Molecular chaperone DjiA</fullName>
    </submittedName>
</protein>
<dbReference type="PROSITE" id="PS50076">
    <property type="entry name" value="DNAJ_2"/>
    <property type="match status" value="1"/>
</dbReference>
<gene>
    <name evidence="2" type="ORF">HMH01_13730</name>
</gene>
<dbReference type="Pfam" id="PF05099">
    <property type="entry name" value="TerB"/>
    <property type="match status" value="1"/>
</dbReference>
<sequence length="228" mass="25169">MSIWQRIAELLKALASGESLASVFERLRTPPERSVAFTIAVISLAAKMAKADGHVTPNEVRAFREVFHIPPGDEAAAARVFNLARQDVAGFDIYAARIGAMFGEDKTILENLLEGLFHIATADGHFHDAEDAFLAEVTRAFGLEERVLRSVRARYVPGAAPDPYAVLGVDPDTPVTEIRARWRQLVRESHPDHLLARGVPEEAMVLANRKLAALNDAWREIQAEARVQ</sequence>
<dbReference type="InterPro" id="IPR036869">
    <property type="entry name" value="J_dom_sf"/>
</dbReference>
<dbReference type="Gene3D" id="1.10.287.110">
    <property type="entry name" value="DnaJ domain"/>
    <property type="match status" value="1"/>
</dbReference>
<accession>A0A849L542</accession>
<name>A0A849L542_9RHOB</name>
<dbReference type="CDD" id="cd07316">
    <property type="entry name" value="terB_like_DjlA"/>
    <property type="match status" value="1"/>
</dbReference>
<comment type="caution">
    <text evidence="2">The sequence shown here is derived from an EMBL/GenBank/DDBJ whole genome shotgun (WGS) entry which is preliminary data.</text>
</comment>
<dbReference type="AlphaFoldDB" id="A0A849L542"/>
<proteinExistence type="predicted"/>
<dbReference type="InterPro" id="IPR029024">
    <property type="entry name" value="TerB-like"/>
</dbReference>
<dbReference type="SUPFAM" id="SSF46565">
    <property type="entry name" value="Chaperone J-domain"/>
    <property type="match status" value="1"/>
</dbReference>
<dbReference type="CDD" id="cd06257">
    <property type="entry name" value="DnaJ"/>
    <property type="match status" value="1"/>
</dbReference>
<dbReference type="Gene3D" id="1.10.3680.10">
    <property type="entry name" value="TerB-like"/>
    <property type="match status" value="1"/>
</dbReference>
<keyword evidence="3" id="KW-1185">Reference proteome</keyword>
<organism evidence="2 3">
    <name type="scientific">Halovulum dunhuangense</name>
    <dbReference type="NCBI Taxonomy" id="1505036"/>
    <lineage>
        <taxon>Bacteria</taxon>
        <taxon>Pseudomonadati</taxon>
        <taxon>Pseudomonadota</taxon>
        <taxon>Alphaproteobacteria</taxon>
        <taxon>Rhodobacterales</taxon>
        <taxon>Paracoccaceae</taxon>
        <taxon>Halovulum</taxon>
    </lineage>
</organism>
<dbReference type="Proteomes" id="UP000572377">
    <property type="component" value="Unassembled WGS sequence"/>
</dbReference>
<dbReference type="SMART" id="SM00271">
    <property type="entry name" value="DnaJ"/>
    <property type="match status" value="1"/>
</dbReference>
<feature type="domain" description="J" evidence="1">
    <location>
        <begin position="162"/>
        <end position="228"/>
    </location>
</feature>
<dbReference type="InterPro" id="IPR007791">
    <property type="entry name" value="DjlA_N"/>
</dbReference>
<evidence type="ECO:0000313" key="2">
    <source>
        <dbReference type="EMBL" id="NNU81495.1"/>
    </source>
</evidence>
<evidence type="ECO:0000259" key="1">
    <source>
        <dbReference type="PROSITE" id="PS50076"/>
    </source>
</evidence>
<evidence type="ECO:0000313" key="3">
    <source>
        <dbReference type="Proteomes" id="UP000572377"/>
    </source>
</evidence>
<dbReference type="RefSeq" id="WP_171326335.1">
    <property type="nucleotide sequence ID" value="NZ_JABFBC010000002.1"/>
</dbReference>